<evidence type="ECO:0000256" key="1">
    <source>
        <dbReference type="SAM" id="MobiDB-lite"/>
    </source>
</evidence>
<reference evidence="3 4" key="1">
    <citation type="submission" date="2014-04" db="EMBL/GenBank/DDBJ databases">
        <authorList>
            <person name="Sears C."/>
            <person name="Carroll K."/>
            <person name="Sack B.R."/>
            <person name="Qadri F."/>
            <person name="Myers L.L."/>
            <person name="Chung G.-T."/>
            <person name="Escheverria P."/>
            <person name="Fraser C.M."/>
            <person name="Sadzewicz L."/>
            <person name="Shefchek K.A."/>
            <person name="Tallon L."/>
            <person name="Das S.P."/>
            <person name="Daugherty S."/>
            <person name="Mongodin E.F."/>
        </authorList>
    </citation>
    <scope>NUCLEOTIDE SEQUENCE [LARGE SCALE GENOMIC DNA]</scope>
    <source>
        <strain evidence="4">3775 SL(B) 10 (iv)</strain>
    </source>
</reference>
<feature type="compositionally biased region" description="Basic and acidic residues" evidence="1">
    <location>
        <begin position="48"/>
        <end position="59"/>
    </location>
</feature>
<protein>
    <recommendedName>
        <fullName evidence="2">Conjugative transposon TraM C-terminal domain-containing protein</fullName>
    </recommendedName>
</protein>
<name>A0A078QK64_PHOVU</name>
<accession>A0A078QK64</accession>
<evidence type="ECO:0000313" key="4">
    <source>
        <dbReference type="Proteomes" id="UP000028134"/>
    </source>
</evidence>
<dbReference type="Proteomes" id="UP000028134">
    <property type="component" value="Unassembled WGS sequence"/>
</dbReference>
<dbReference type="EMBL" id="JNHI01000107">
    <property type="protein sequence ID" value="KDS23654.1"/>
    <property type="molecule type" value="Genomic_DNA"/>
</dbReference>
<feature type="region of interest" description="Disordered" evidence="1">
    <location>
        <begin position="27"/>
        <end position="59"/>
    </location>
</feature>
<comment type="caution">
    <text evidence="3">The sequence shown here is derived from an EMBL/GenBank/DDBJ whole genome shotgun (WGS) entry which is preliminary data.</text>
</comment>
<sequence>MYRERSGAMYREDPEVIALQEQLRQNQRADSLKAAAAMKRRTAKARPKKETPKKEEPERTVGRFFSGEEPENKGNTIEAIVSGDQKITNGSVIKLVTLQEMQLPGGMVINKGTAVFGVVKLAQDRINITVESVRIGNSIYEMQKTVYDRDGLPGIYVPLNIKAEATKEAADEVVSDMNVTSYGTDVLSTGVNAVSNAAKSVFRKKNNQVVVTVKSNYKLYLK</sequence>
<feature type="compositionally biased region" description="Basic residues" evidence="1">
    <location>
        <begin position="38"/>
        <end position="47"/>
    </location>
</feature>
<organism evidence="3 4">
    <name type="scientific">Phocaeicola vulgatus str. 3775 SL</name>
    <name type="common">B</name>
    <name type="synonym">iv</name>
    <dbReference type="NCBI Taxonomy" id="1339350"/>
    <lineage>
        <taxon>Bacteria</taxon>
        <taxon>Pseudomonadati</taxon>
        <taxon>Bacteroidota</taxon>
        <taxon>Bacteroidia</taxon>
        <taxon>Bacteroidales</taxon>
        <taxon>Bacteroidaceae</taxon>
        <taxon>Phocaeicola</taxon>
    </lineage>
</organism>
<dbReference type="PATRIC" id="fig|1339350.3.peg.4548"/>
<feature type="domain" description="Conjugative transposon TraM C-terminal" evidence="2">
    <location>
        <begin position="77"/>
        <end position="222"/>
    </location>
</feature>
<dbReference type="Pfam" id="PF12508">
    <property type="entry name" value="Transposon_TraM"/>
    <property type="match status" value="1"/>
</dbReference>
<evidence type="ECO:0000259" key="2">
    <source>
        <dbReference type="Pfam" id="PF12508"/>
    </source>
</evidence>
<evidence type="ECO:0000313" key="3">
    <source>
        <dbReference type="EMBL" id="KDS23654.1"/>
    </source>
</evidence>
<dbReference type="InterPro" id="IPR055407">
    <property type="entry name" value="TraM_C"/>
</dbReference>
<proteinExistence type="predicted"/>
<gene>
    <name evidence="3" type="ORF">M097_4810</name>
</gene>
<dbReference type="AlphaFoldDB" id="A0A078QK64"/>